<evidence type="ECO:0000313" key="3">
    <source>
        <dbReference type="Proteomes" id="UP000789342"/>
    </source>
</evidence>
<comment type="caution">
    <text evidence="2">The sequence shown here is derived from an EMBL/GenBank/DDBJ whole genome shotgun (WGS) entry which is preliminary data.</text>
</comment>
<reference evidence="2" key="1">
    <citation type="submission" date="2021-06" db="EMBL/GenBank/DDBJ databases">
        <authorList>
            <person name="Kallberg Y."/>
            <person name="Tangrot J."/>
            <person name="Rosling A."/>
        </authorList>
    </citation>
    <scope>NUCLEOTIDE SEQUENCE</scope>
    <source>
        <strain evidence="2">CL551</strain>
    </source>
</reference>
<organism evidence="2 3">
    <name type="scientific">Acaulospora morrowiae</name>
    <dbReference type="NCBI Taxonomy" id="94023"/>
    <lineage>
        <taxon>Eukaryota</taxon>
        <taxon>Fungi</taxon>
        <taxon>Fungi incertae sedis</taxon>
        <taxon>Mucoromycota</taxon>
        <taxon>Glomeromycotina</taxon>
        <taxon>Glomeromycetes</taxon>
        <taxon>Diversisporales</taxon>
        <taxon>Acaulosporaceae</taxon>
        <taxon>Acaulospora</taxon>
    </lineage>
</organism>
<dbReference type="Proteomes" id="UP000789342">
    <property type="component" value="Unassembled WGS sequence"/>
</dbReference>
<dbReference type="OrthoDB" id="2013972at2759"/>
<dbReference type="InterPro" id="IPR029063">
    <property type="entry name" value="SAM-dependent_MTases_sf"/>
</dbReference>
<name>A0A9N9IGM3_9GLOM</name>
<protein>
    <submittedName>
        <fullName evidence="2">7669_t:CDS:1</fullName>
    </submittedName>
</protein>
<dbReference type="Pfam" id="PF13649">
    <property type="entry name" value="Methyltransf_25"/>
    <property type="match status" value="1"/>
</dbReference>
<feature type="domain" description="Methyltransferase" evidence="1">
    <location>
        <begin position="78"/>
        <end position="169"/>
    </location>
</feature>
<accession>A0A9N9IGM3</accession>
<dbReference type="CDD" id="cd02440">
    <property type="entry name" value="AdoMet_MTases"/>
    <property type="match status" value="1"/>
</dbReference>
<proteinExistence type="predicted"/>
<dbReference type="GO" id="GO:0008168">
    <property type="term" value="F:methyltransferase activity"/>
    <property type="evidence" value="ECO:0007669"/>
    <property type="project" value="TreeGrafter"/>
</dbReference>
<dbReference type="SUPFAM" id="SSF53335">
    <property type="entry name" value="S-adenosyl-L-methionine-dependent methyltransferases"/>
    <property type="match status" value="1"/>
</dbReference>
<dbReference type="AlphaFoldDB" id="A0A9N9IGM3"/>
<evidence type="ECO:0000259" key="1">
    <source>
        <dbReference type="Pfam" id="PF13649"/>
    </source>
</evidence>
<gene>
    <name evidence="2" type="ORF">AMORRO_LOCUS14296</name>
</gene>
<dbReference type="InterPro" id="IPR041698">
    <property type="entry name" value="Methyltransf_25"/>
</dbReference>
<sequence>TVPMGNLTTKIKRNKNERSRIFISSAAETPTNIDNKLLFNNDEEIDRVQVEHHMYRTVWGGNFLSPVREMLMEGGATVLDFGCGPGTWTCDMSSDFPKSTFVGVEVASLFPTIYPSNVQFIKCDLNGGLPFNDNQFDFVYLQLKYLNYTKSQWNNLVIQELVRVLKPGGWIELFELECDGINNGPISKKYVSLFREACSRRDLDPDLVFHLPQIITSTKGIDPTTLRQVSKIVPLGPWGGKLGEIIQNNCVKLMRKQNIVLRITEKEARELVEKQQHELCVYKTSIKLYRFYAMKSLGK</sequence>
<evidence type="ECO:0000313" key="2">
    <source>
        <dbReference type="EMBL" id="CAG8734811.1"/>
    </source>
</evidence>
<dbReference type="PANTHER" id="PTHR43591">
    <property type="entry name" value="METHYLTRANSFERASE"/>
    <property type="match status" value="1"/>
</dbReference>
<dbReference type="Gene3D" id="3.40.50.150">
    <property type="entry name" value="Vaccinia Virus protein VP39"/>
    <property type="match status" value="1"/>
</dbReference>
<feature type="non-terminal residue" evidence="2">
    <location>
        <position position="299"/>
    </location>
</feature>
<keyword evidence="3" id="KW-1185">Reference proteome</keyword>
<dbReference type="PANTHER" id="PTHR43591:SF24">
    <property type="entry name" value="2-METHOXY-6-POLYPRENYL-1,4-BENZOQUINOL METHYLASE, MITOCHONDRIAL"/>
    <property type="match status" value="1"/>
</dbReference>
<dbReference type="EMBL" id="CAJVPV010027741">
    <property type="protein sequence ID" value="CAG8734811.1"/>
    <property type="molecule type" value="Genomic_DNA"/>
</dbReference>